<feature type="non-terminal residue" evidence="1">
    <location>
        <position position="1"/>
    </location>
</feature>
<evidence type="ECO:0000313" key="2">
    <source>
        <dbReference type="Proteomes" id="UP000789375"/>
    </source>
</evidence>
<accession>A0A9N9I6D4</accession>
<dbReference type="EMBL" id="CAJVPP010014015">
    <property type="protein sequence ID" value="CAG8722777.1"/>
    <property type="molecule type" value="Genomic_DNA"/>
</dbReference>
<reference evidence="1" key="1">
    <citation type="submission" date="2021-06" db="EMBL/GenBank/DDBJ databases">
        <authorList>
            <person name="Kallberg Y."/>
            <person name="Tangrot J."/>
            <person name="Rosling A."/>
        </authorList>
    </citation>
    <scope>NUCLEOTIDE SEQUENCE</scope>
    <source>
        <strain evidence="1">87-6 pot B 2015</strain>
    </source>
</reference>
<protein>
    <submittedName>
        <fullName evidence="1">14390_t:CDS:1</fullName>
    </submittedName>
</protein>
<sequence length="80" mass="8716">PELGNSKRYSKVRSDPAHERSLIYHHLEAHISVTAIKSSTPQKLQPLATPPAPGDGGIDISEFCKILVCGPMQGPKKKTR</sequence>
<keyword evidence="2" id="KW-1185">Reference proteome</keyword>
<gene>
    <name evidence="1" type="ORF">FMOSSE_LOCUS15118</name>
</gene>
<comment type="caution">
    <text evidence="1">The sequence shown here is derived from an EMBL/GenBank/DDBJ whole genome shotgun (WGS) entry which is preliminary data.</text>
</comment>
<proteinExistence type="predicted"/>
<organism evidence="1 2">
    <name type="scientific">Funneliformis mosseae</name>
    <name type="common">Endomycorrhizal fungus</name>
    <name type="synonym">Glomus mosseae</name>
    <dbReference type="NCBI Taxonomy" id="27381"/>
    <lineage>
        <taxon>Eukaryota</taxon>
        <taxon>Fungi</taxon>
        <taxon>Fungi incertae sedis</taxon>
        <taxon>Mucoromycota</taxon>
        <taxon>Glomeromycotina</taxon>
        <taxon>Glomeromycetes</taxon>
        <taxon>Glomerales</taxon>
        <taxon>Glomeraceae</taxon>
        <taxon>Funneliformis</taxon>
    </lineage>
</organism>
<name>A0A9N9I6D4_FUNMO</name>
<feature type="non-terminal residue" evidence="1">
    <location>
        <position position="80"/>
    </location>
</feature>
<dbReference type="Proteomes" id="UP000789375">
    <property type="component" value="Unassembled WGS sequence"/>
</dbReference>
<dbReference type="AlphaFoldDB" id="A0A9N9I6D4"/>
<evidence type="ECO:0000313" key="1">
    <source>
        <dbReference type="EMBL" id="CAG8722777.1"/>
    </source>
</evidence>